<evidence type="ECO:0000256" key="1">
    <source>
        <dbReference type="SAM" id="SignalP"/>
    </source>
</evidence>
<evidence type="ECO:0008006" key="4">
    <source>
        <dbReference type="Google" id="ProtNLM"/>
    </source>
</evidence>
<reference evidence="3" key="1">
    <citation type="journal article" date="2019" name="Int. J. Syst. Evol. Microbiol.">
        <title>The Global Catalogue of Microorganisms (GCM) 10K type strain sequencing project: providing services to taxonomists for standard genome sequencing and annotation.</title>
        <authorList>
            <consortium name="The Broad Institute Genomics Platform"/>
            <consortium name="The Broad Institute Genome Sequencing Center for Infectious Disease"/>
            <person name="Wu L."/>
            <person name="Ma J."/>
        </authorList>
    </citation>
    <scope>NUCLEOTIDE SEQUENCE [LARGE SCALE GENOMIC DNA]</scope>
    <source>
        <strain evidence="3">CGMCC 4.1799</strain>
    </source>
</reference>
<comment type="caution">
    <text evidence="2">The sequence shown here is derived from an EMBL/GenBank/DDBJ whole genome shotgun (WGS) entry which is preliminary data.</text>
</comment>
<protein>
    <recommendedName>
        <fullName evidence="4">PepSY domain-containing protein</fullName>
    </recommendedName>
</protein>
<evidence type="ECO:0000313" key="2">
    <source>
        <dbReference type="EMBL" id="MFC5545852.1"/>
    </source>
</evidence>
<name>A0ABW0RP63_9GAMM</name>
<keyword evidence="3" id="KW-1185">Reference proteome</keyword>
<dbReference type="RefSeq" id="WP_248159923.1">
    <property type="nucleotide sequence ID" value="NZ_JAKZAJ010000005.1"/>
</dbReference>
<keyword evidence="1" id="KW-0732">Signal</keyword>
<gene>
    <name evidence="2" type="ORF">ACFPQA_12370</name>
</gene>
<dbReference type="Proteomes" id="UP001596055">
    <property type="component" value="Unassembled WGS sequence"/>
</dbReference>
<dbReference type="EMBL" id="JBHSNL010000004">
    <property type="protein sequence ID" value="MFC5545852.1"/>
    <property type="molecule type" value="Genomic_DNA"/>
</dbReference>
<accession>A0ABW0RP63</accession>
<organism evidence="2 3">
    <name type="scientific">Marinobacter koreensis</name>
    <dbReference type="NCBI Taxonomy" id="335974"/>
    <lineage>
        <taxon>Bacteria</taxon>
        <taxon>Pseudomonadati</taxon>
        <taxon>Pseudomonadota</taxon>
        <taxon>Gammaproteobacteria</taxon>
        <taxon>Pseudomonadales</taxon>
        <taxon>Marinobacteraceae</taxon>
        <taxon>Marinobacter</taxon>
    </lineage>
</organism>
<evidence type="ECO:0000313" key="3">
    <source>
        <dbReference type="Proteomes" id="UP001596055"/>
    </source>
</evidence>
<proteinExistence type="predicted"/>
<sequence>MAISQHSKRYSLSALLAATLLVGLTPTYSFADDDDDEYSRQAWAPASMEKNYSPEEIRVMAEATALKRFGPGSTATISEQNDGYRIQLRDSNDNVVREQDVSLVGNDANAEQQ</sequence>
<feature type="signal peptide" evidence="1">
    <location>
        <begin position="1"/>
        <end position="31"/>
    </location>
</feature>
<feature type="chain" id="PRO_5046989760" description="PepSY domain-containing protein" evidence="1">
    <location>
        <begin position="32"/>
        <end position="113"/>
    </location>
</feature>